<name>A0ABQ4BZH7_9ACTN</name>
<dbReference type="SMART" id="SM00862">
    <property type="entry name" value="Trans_reg_C"/>
    <property type="match status" value="1"/>
</dbReference>
<dbReference type="InterPro" id="IPR001867">
    <property type="entry name" value="OmpR/PhoB-type_DNA-bd"/>
</dbReference>
<feature type="domain" description="Bacterial transcriptional activator" evidence="4">
    <location>
        <begin position="100"/>
        <end position="241"/>
    </location>
</feature>
<dbReference type="InterPro" id="IPR005158">
    <property type="entry name" value="BTAD"/>
</dbReference>
<dbReference type="Gene3D" id="3.40.50.300">
    <property type="entry name" value="P-loop containing nucleotide triphosphate hydrolases"/>
    <property type="match status" value="1"/>
</dbReference>
<dbReference type="InterPro" id="IPR011990">
    <property type="entry name" value="TPR-like_helical_dom_sf"/>
</dbReference>
<evidence type="ECO:0000256" key="2">
    <source>
        <dbReference type="ARBA" id="ARBA00023125"/>
    </source>
</evidence>
<dbReference type="InterPro" id="IPR027417">
    <property type="entry name" value="P-loop_NTPase"/>
</dbReference>
<organism evidence="5 6">
    <name type="scientific">Asanoa iriomotensis</name>
    <dbReference type="NCBI Taxonomy" id="234613"/>
    <lineage>
        <taxon>Bacteria</taxon>
        <taxon>Bacillati</taxon>
        <taxon>Actinomycetota</taxon>
        <taxon>Actinomycetes</taxon>
        <taxon>Micromonosporales</taxon>
        <taxon>Micromonosporaceae</taxon>
        <taxon>Asanoa</taxon>
    </lineage>
</organism>
<evidence type="ECO:0000313" key="6">
    <source>
        <dbReference type="Proteomes" id="UP000624325"/>
    </source>
</evidence>
<dbReference type="SUPFAM" id="SSF48452">
    <property type="entry name" value="TPR-like"/>
    <property type="match status" value="2"/>
</dbReference>
<comment type="caution">
    <text evidence="5">The sequence shown here is derived from an EMBL/GenBank/DDBJ whole genome shotgun (WGS) entry which is preliminary data.</text>
</comment>
<dbReference type="InterPro" id="IPR016032">
    <property type="entry name" value="Sig_transdc_resp-reg_C-effctor"/>
</dbReference>
<dbReference type="SMART" id="SM01043">
    <property type="entry name" value="BTAD"/>
    <property type="match status" value="1"/>
</dbReference>
<dbReference type="Pfam" id="PF03704">
    <property type="entry name" value="BTAD"/>
    <property type="match status" value="1"/>
</dbReference>
<dbReference type="SUPFAM" id="SSF46894">
    <property type="entry name" value="C-terminal effector domain of the bipartite response regulators"/>
    <property type="match status" value="1"/>
</dbReference>
<keyword evidence="2" id="KW-0238">DNA-binding</keyword>
<dbReference type="Pfam" id="PF00486">
    <property type="entry name" value="Trans_reg_C"/>
    <property type="match status" value="1"/>
</dbReference>
<protein>
    <submittedName>
        <fullName evidence="5">SARP family transcriptional regulator</fullName>
    </submittedName>
</protein>
<sequence>MLPVMVTVAVLGPVSVRRDGVALPLPAGKTTELLVRLALDAGELVRTERLIEDLWGGAAGRNTLQVKVSALRKALGDRGLVLGGAAGYTLAVDRGGVDALDVLRVASTVGSLGDAAEVERECAAALSLFGGGGELLSGAGDGAWVAPHRGRLAEARLRLTEEAFAARITLGEAGSLVGELESLVVAHPVRERFWGLLITALYRAGRQADALDAYRRVQRLLAGELGVQPGRELRELERQVLRQDRGLDPPVGNLPGVSASLVGRDADIAAVAGLLGMRRLVTVAGPAGVGKTRLAVEVARSLSPAWLVGLDGVAGGPLWPHVGEAFGVAGATEAVVVDRLRGGALLVVDNCEHLLDEVADLVSRVLRAAPAARVLATSQVPLGVDGEVVHTLEPLSLADSVALFAERAVQQRRSFVFDGDAVAAVCRSLDGLPLAIELASARVKVLSIAEIARRLDDRFALLADPTSRRPARRRTLRAAIGWSYDLLFPDDQRGLWALACFPGGAPLPAFTSVLGALDVPAAAAVDVVDRLVDRSLVRAAGADRYGLLDSVRAYAMERLLDAGLVDVAWGAQAAWVAEAADRAAVGARGAEQAVQVATVRRERANIDAALAWTAEHDPALGLRIATGFGWTWAVLGAGPDGARRIRDAAGDLPPAALLLTGFLEASGGDLDRATADISQGMADDSDVGRLYLAFVRSQQGRAADALALLAECRAGFRARGQDWEEGVSWLLEAWASIALGETDRGRAACDEALRLLAPIGDQWALSHAEALLGELAQAEQRFVDAAAHLRRAASATHALGFAAAEAHHLANLGRALQQSGDPSAAAQTLRRALDVARGTGDLRTAALAGVRLGWVLRALGEPAREPLESAHRWYRAAGRGDAALLAEYLLAALDADDGVAGADDRLVSVLASARQAGDGVVEVLTLETLARVRAATGRISDARDLLAAAETALPAVKHLVTAADRADRDHARANLDSLT</sequence>
<accession>A0ABQ4BZH7</accession>
<dbReference type="EMBL" id="BONC01000008">
    <property type="protein sequence ID" value="GIF55586.1"/>
    <property type="molecule type" value="Genomic_DNA"/>
</dbReference>
<dbReference type="SUPFAM" id="SSF52540">
    <property type="entry name" value="P-loop containing nucleoside triphosphate hydrolases"/>
    <property type="match status" value="1"/>
</dbReference>
<dbReference type="PANTHER" id="PTHR47691">
    <property type="entry name" value="REGULATOR-RELATED"/>
    <property type="match status" value="1"/>
</dbReference>
<evidence type="ECO:0000256" key="1">
    <source>
        <dbReference type="ARBA" id="ARBA00005820"/>
    </source>
</evidence>
<dbReference type="Gene3D" id="1.10.10.10">
    <property type="entry name" value="Winged helix-like DNA-binding domain superfamily/Winged helix DNA-binding domain"/>
    <property type="match status" value="1"/>
</dbReference>
<feature type="domain" description="OmpR/PhoB-type" evidence="3">
    <location>
        <begin position="20"/>
        <end position="90"/>
    </location>
</feature>
<evidence type="ECO:0000259" key="3">
    <source>
        <dbReference type="SMART" id="SM00862"/>
    </source>
</evidence>
<dbReference type="Gene3D" id="1.25.40.10">
    <property type="entry name" value="Tetratricopeptide repeat domain"/>
    <property type="match status" value="2"/>
</dbReference>
<keyword evidence="6" id="KW-1185">Reference proteome</keyword>
<evidence type="ECO:0000313" key="5">
    <source>
        <dbReference type="EMBL" id="GIF55586.1"/>
    </source>
</evidence>
<evidence type="ECO:0000259" key="4">
    <source>
        <dbReference type="SMART" id="SM01043"/>
    </source>
</evidence>
<reference evidence="5 6" key="1">
    <citation type="submission" date="2021-01" db="EMBL/GenBank/DDBJ databases">
        <title>Whole genome shotgun sequence of Asanoa iriomotensis NBRC 100142.</title>
        <authorList>
            <person name="Komaki H."/>
            <person name="Tamura T."/>
        </authorList>
    </citation>
    <scope>NUCLEOTIDE SEQUENCE [LARGE SCALE GENOMIC DNA]</scope>
    <source>
        <strain evidence="5 6">NBRC 100142</strain>
    </source>
</reference>
<proteinExistence type="inferred from homology"/>
<comment type="similarity">
    <text evidence="1">Belongs to the AfsR/DnrI/RedD regulatory family.</text>
</comment>
<dbReference type="CDD" id="cd15831">
    <property type="entry name" value="BTAD"/>
    <property type="match status" value="1"/>
</dbReference>
<dbReference type="Proteomes" id="UP000624325">
    <property type="component" value="Unassembled WGS sequence"/>
</dbReference>
<dbReference type="PANTHER" id="PTHR47691:SF3">
    <property type="entry name" value="HTH-TYPE TRANSCRIPTIONAL REGULATOR RV0890C-RELATED"/>
    <property type="match status" value="1"/>
</dbReference>
<dbReference type="InterPro" id="IPR036388">
    <property type="entry name" value="WH-like_DNA-bd_sf"/>
</dbReference>
<gene>
    <name evidence="5" type="ORF">Air01nite_16810</name>
</gene>